<reference evidence="7" key="1">
    <citation type="submission" date="2022-11" db="EMBL/GenBank/DDBJ databases">
        <authorList>
            <person name="Petersen C."/>
        </authorList>
    </citation>
    <scope>NUCLEOTIDE SEQUENCE</scope>
    <source>
        <strain evidence="7">IBT 20477</strain>
    </source>
</reference>
<dbReference type="PANTHER" id="PTHR42973">
    <property type="entry name" value="BINDING OXIDOREDUCTASE, PUTATIVE (AFU_ORTHOLOGUE AFUA_1G17690)-RELATED"/>
    <property type="match status" value="1"/>
</dbReference>
<dbReference type="InterPro" id="IPR006094">
    <property type="entry name" value="Oxid_FAD_bind_N"/>
</dbReference>
<dbReference type="InterPro" id="IPR050416">
    <property type="entry name" value="FAD-linked_Oxidoreductase"/>
</dbReference>
<dbReference type="PANTHER" id="PTHR42973:SF13">
    <property type="entry name" value="FAD-BINDING PCMH-TYPE DOMAIN-CONTAINING PROTEIN"/>
    <property type="match status" value="1"/>
</dbReference>
<feature type="chain" id="PRO_5040942119" description="FAD-binding PCMH-type domain-containing protein" evidence="5">
    <location>
        <begin position="18"/>
        <end position="481"/>
    </location>
</feature>
<name>A0A9W9MJ80_9EURO</name>
<evidence type="ECO:0000256" key="1">
    <source>
        <dbReference type="ARBA" id="ARBA00005466"/>
    </source>
</evidence>
<keyword evidence="5" id="KW-0732">Signal</keyword>
<evidence type="ECO:0000259" key="6">
    <source>
        <dbReference type="PROSITE" id="PS51387"/>
    </source>
</evidence>
<keyword evidence="4" id="KW-0560">Oxidoreductase</keyword>
<keyword evidence="3" id="KW-0274">FAD</keyword>
<keyword evidence="2" id="KW-0285">Flavoprotein</keyword>
<dbReference type="OrthoDB" id="2151789at2759"/>
<dbReference type="PROSITE" id="PS51387">
    <property type="entry name" value="FAD_PCMH"/>
    <property type="match status" value="1"/>
</dbReference>
<keyword evidence="8" id="KW-1185">Reference proteome</keyword>
<feature type="signal peptide" evidence="5">
    <location>
        <begin position="1"/>
        <end position="17"/>
    </location>
</feature>
<proteinExistence type="inferred from homology"/>
<evidence type="ECO:0000256" key="5">
    <source>
        <dbReference type="SAM" id="SignalP"/>
    </source>
</evidence>
<feature type="domain" description="FAD-binding PCMH-type" evidence="6">
    <location>
        <begin position="44"/>
        <end position="215"/>
    </location>
</feature>
<accession>A0A9W9MJ80</accession>
<sequence length="481" mass="52705">MLRTTAWLVSLLAVANCAQLSTIFGSAIHYPPDDSFVIWDAKQQEVRPSCRIEPSNASDVAKFLNVLVDHWCYFSVNGGGHSRNAGDSNSVGGVTVDLDLLTQVEVLGNGTKARIGGGATSIQAYQALESHNLSYVDGRVASVDLGGFTLGGGTSPFSNKYRWMLDKVFEYEVVLANGTITTASETHNQDLYLALRGGGNNFAIVTAFTVRTFAQGPVFTGRTSYSPNQTEQVLDKIYDLFTDRDLTNDVDMGYDLYYGYASGSEDFTLMGTQRYAKPIENSPVFREIDQIPTLSRSTSISYMSSASNGSISMGTTRNLFTTLTVAPSRPLLLQALKIFQQEVEAIKAIPGIWANFICYPMQRTTIVAMKQRGGNALGIDLERDEPLFIILLSTAWSNATDDAAVNTMTTNAIRRLESAAQDLGVANRYKYINYASAQQASEVFPGYGEENLQRLKEIQKAVDPRGIFSSKGLWRGFVKLL</sequence>
<reference evidence="7" key="2">
    <citation type="journal article" date="2023" name="IMA Fungus">
        <title>Comparative genomic study of the Penicillium genus elucidates a diverse pangenome and 15 lateral gene transfer events.</title>
        <authorList>
            <person name="Petersen C."/>
            <person name="Sorensen T."/>
            <person name="Nielsen M.R."/>
            <person name="Sondergaard T.E."/>
            <person name="Sorensen J.L."/>
            <person name="Fitzpatrick D.A."/>
            <person name="Frisvad J.C."/>
            <person name="Nielsen K.L."/>
        </authorList>
    </citation>
    <scope>NUCLEOTIDE SEQUENCE</scope>
    <source>
        <strain evidence="7">IBT 20477</strain>
    </source>
</reference>
<dbReference type="Gene3D" id="3.30.465.10">
    <property type="match status" value="1"/>
</dbReference>
<organism evidence="7 8">
    <name type="scientific">Penicillium cf. viridicatum</name>
    <dbReference type="NCBI Taxonomy" id="2972119"/>
    <lineage>
        <taxon>Eukaryota</taxon>
        <taxon>Fungi</taxon>
        <taxon>Dikarya</taxon>
        <taxon>Ascomycota</taxon>
        <taxon>Pezizomycotina</taxon>
        <taxon>Eurotiomycetes</taxon>
        <taxon>Eurotiomycetidae</taxon>
        <taxon>Eurotiales</taxon>
        <taxon>Aspergillaceae</taxon>
        <taxon>Penicillium</taxon>
    </lineage>
</organism>
<evidence type="ECO:0000313" key="7">
    <source>
        <dbReference type="EMBL" id="KAJ5202302.1"/>
    </source>
</evidence>
<dbReference type="AlphaFoldDB" id="A0A9W9MJ80"/>
<dbReference type="Proteomes" id="UP001150942">
    <property type="component" value="Unassembled WGS sequence"/>
</dbReference>
<evidence type="ECO:0000313" key="8">
    <source>
        <dbReference type="Proteomes" id="UP001150942"/>
    </source>
</evidence>
<dbReference type="GO" id="GO:0016491">
    <property type="term" value="F:oxidoreductase activity"/>
    <property type="evidence" value="ECO:0007669"/>
    <property type="project" value="UniProtKB-KW"/>
</dbReference>
<protein>
    <recommendedName>
        <fullName evidence="6">FAD-binding PCMH-type domain-containing protein</fullName>
    </recommendedName>
</protein>
<evidence type="ECO:0000256" key="3">
    <source>
        <dbReference type="ARBA" id="ARBA00022827"/>
    </source>
</evidence>
<dbReference type="InterPro" id="IPR016166">
    <property type="entry name" value="FAD-bd_PCMH"/>
</dbReference>
<evidence type="ECO:0000256" key="2">
    <source>
        <dbReference type="ARBA" id="ARBA00022630"/>
    </source>
</evidence>
<dbReference type="Pfam" id="PF01565">
    <property type="entry name" value="FAD_binding_4"/>
    <property type="match status" value="1"/>
</dbReference>
<dbReference type="SUPFAM" id="SSF56176">
    <property type="entry name" value="FAD-binding/transporter-associated domain-like"/>
    <property type="match status" value="1"/>
</dbReference>
<gene>
    <name evidence="7" type="ORF">N7449_004381</name>
</gene>
<dbReference type="EMBL" id="JAPQKQ010000003">
    <property type="protein sequence ID" value="KAJ5202302.1"/>
    <property type="molecule type" value="Genomic_DNA"/>
</dbReference>
<dbReference type="GO" id="GO:0071949">
    <property type="term" value="F:FAD binding"/>
    <property type="evidence" value="ECO:0007669"/>
    <property type="project" value="InterPro"/>
</dbReference>
<comment type="caution">
    <text evidence="7">The sequence shown here is derived from an EMBL/GenBank/DDBJ whole genome shotgun (WGS) entry which is preliminary data.</text>
</comment>
<dbReference type="Gene3D" id="3.40.462.20">
    <property type="match status" value="1"/>
</dbReference>
<comment type="similarity">
    <text evidence="1">Belongs to the oxygen-dependent FAD-linked oxidoreductase family.</text>
</comment>
<dbReference type="InterPro" id="IPR036318">
    <property type="entry name" value="FAD-bd_PCMH-like_sf"/>
</dbReference>
<evidence type="ECO:0000256" key="4">
    <source>
        <dbReference type="ARBA" id="ARBA00023002"/>
    </source>
</evidence>
<dbReference type="InterPro" id="IPR016169">
    <property type="entry name" value="FAD-bd_PCMH_sub2"/>
</dbReference>